<accession>A0AAW2NWE2</accession>
<comment type="cofactor">
    <cofactor evidence="13">
        <name>heme</name>
        <dbReference type="ChEBI" id="CHEBI:30413"/>
    </cofactor>
</comment>
<keyword evidence="8 16" id="KW-0472">Membrane</keyword>
<dbReference type="GO" id="GO:0020037">
    <property type="term" value="F:heme binding"/>
    <property type="evidence" value="ECO:0007669"/>
    <property type="project" value="InterPro"/>
</dbReference>
<organism evidence="17">
    <name type="scientific">Sesamum calycinum</name>
    <dbReference type="NCBI Taxonomy" id="2727403"/>
    <lineage>
        <taxon>Eukaryota</taxon>
        <taxon>Viridiplantae</taxon>
        <taxon>Streptophyta</taxon>
        <taxon>Embryophyta</taxon>
        <taxon>Tracheophyta</taxon>
        <taxon>Spermatophyta</taxon>
        <taxon>Magnoliopsida</taxon>
        <taxon>eudicotyledons</taxon>
        <taxon>Gunneridae</taxon>
        <taxon>Pentapetalae</taxon>
        <taxon>asterids</taxon>
        <taxon>lamiids</taxon>
        <taxon>Lamiales</taxon>
        <taxon>Pedaliaceae</taxon>
        <taxon>Sesamum</taxon>
    </lineage>
</organism>
<dbReference type="PRINTS" id="PR00463">
    <property type="entry name" value="EP450I"/>
</dbReference>
<dbReference type="Gene3D" id="1.10.630.10">
    <property type="entry name" value="Cytochrome P450"/>
    <property type="match status" value="2"/>
</dbReference>
<dbReference type="PANTHER" id="PTHR47947:SF24">
    <property type="entry name" value="ISOFLAVONE 2'-HYDROXYLASE-LIKE"/>
    <property type="match status" value="1"/>
</dbReference>
<dbReference type="InterPro" id="IPR036396">
    <property type="entry name" value="Cyt_P450_sf"/>
</dbReference>
<dbReference type="InterPro" id="IPR002401">
    <property type="entry name" value="Cyt_P450_E_grp-I"/>
</dbReference>
<comment type="catalytic activity">
    <reaction evidence="10">
        <text>(+)-piperitol + reduced [NADPH--hemoprotein reductase] + O2 = (+)-sesamin + oxidized [NADPH--hemoprotein reductase] + 2 H2O + H(+)</text>
        <dbReference type="Rhea" id="RHEA:56780"/>
        <dbReference type="Rhea" id="RHEA-COMP:11964"/>
        <dbReference type="Rhea" id="RHEA-COMP:11965"/>
        <dbReference type="ChEBI" id="CHEBI:15377"/>
        <dbReference type="ChEBI" id="CHEBI:15378"/>
        <dbReference type="ChEBI" id="CHEBI:15379"/>
        <dbReference type="ChEBI" id="CHEBI:57618"/>
        <dbReference type="ChEBI" id="CHEBI:58210"/>
        <dbReference type="ChEBI" id="CHEBI:66470"/>
        <dbReference type="ChEBI" id="CHEBI:141003"/>
        <dbReference type="EC" id="1.14.19.74"/>
    </reaction>
    <physiologicalReaction direction="left-to-right" evidence="10">
        <dbReference type="Rhea" id="RHEA:56781"/>
    </physiologicalReaction>
</comment>
<evidence type="ECO:0000313" key="17">
    <source>
        <dbReference type="EMBL" id="KAL0347245.1"/>
    </source>
</evidence>
<dbReference type="GO" id="GO:0016020">
    <property type="term" value="C:membrane"/>
    <property type="evidence" value="ECO:0007669"/>
    <property type="project" value="UniProtKB-SubCell"/>
</dbReference>
<feature type="transmembrane region" description="Helical" evidence="16">
    <location>
        <begin position="5"/>
        <end position="25"/>
    </location>
</feature>
<evidence type="ECO:0000256" key="11">
    <source>
        <dbReference type="ARBA" id="ARBA00056759"/>
    </source>
</evidence>
<dbReference type="CDD" id="cd20653">
    <property type="entry name" value="CYP81"/>
    <property type="match status" value="1"/>
</dbReference>
<evidence type="ECO:0000256" key="13">
    <source>
        <dbReference type="PIRSR" id="PIRSR602401-1"/>
    </source>
</evidence>
<keyword evidence="4 13" id="KW-0479">Metal-binding</keyword>
<evidence type="ECO:0000256" key="16">
    <source>
        <dbReference type="SAM" id="Phobius"/>
    </source>
</evidence>
<evidence type="ECO:0000256" key="4">
    <source>
        <dbReference type="ARBA" id="ARBA00022723"/>
    </source>
</evidence>
<dbReference type="InterPro" id="IPR050651">
    <property type="entry name" value="Plant_Cytochrome_P450_Monoox"/>
</dbReference>
<dbReference type="AlphaFoldDB" id="A0AAW2NWE2"/>
<reference evidence="17" key="2">
    <citation type="journal article" date="2024" name="Plant">
        <title>Genomic evolution and insights into agronomic trait innovations of Sesamum species.</title>
        <authorList>
            <person name="Miao H."/>
            <person name="Wang L."/>
            <person name="Qu L."/>
            <person name="Liu H."/>
            <person name="Sun Y."/>
            <person name="Le M."/>
            <person name="Wang Q."/>
            <person name="Wei S."/>
            <person name="Zheng Y."/>
            <person name="Lin W."/>
            <person name="Duan Y."/>
            <person name="Cao H."/>
            <person name="Xiong S."/>
            <person name="Wang X."/>
            <person name="Wei L."/>
            <person name="Li C."/>
            <person name="Ma Q."/>
            <person name="Ju M."/>
            <person name="Zhao R."/>
            <person name="Li G."/>
            <person name="Mu C."/>
            <person name="Tian Q."/>
            <person name="Mei H."/>
            <person name="Zhang T."/>
            <person name="Gao T."/>
            <person name="Zhang H."/>
        </authorList>
    </citation>
    <scope>NUCLEOTIDE SEQUENCE</scope>
    <source>
        <strain evidence="17">KEN8</strain>
    </source>
</reference>
<evidence type="ECO:0000256" key="6">
    <source>
        <dbReference type="ARBA" id="ARBA00023004"/>
    </source>
</evidence>
<dbReference type="Pfam" id="PF00067">
    <property type="entry name" value="p450"/>
    <property type="match status" value="2"/>
</dbReference>
<dbReference type="GO" id="GO:0102915">
    <property type="term" value="F:piperitol synthase activity"/>
    <property type="evidence" value="ECO:0007669"/>
    <property type="project" value="UniProtKB-EC"/>
</dbReference>
<evidence type="ECO:0000256" key="10">
    <source>
        <dbReference type="ARBA" id="ARBA00052057"/>
    </source>
</evidence>
<comment type="caution">
    <text evidence="17">The sequence shown here is derived from an EMBL/GenBank/DDBJ whole genome shotgun (WGS) entry which is preliminary data.</text>
</comment>
<dbReference type="InterPro" id="IPR001128">
    <property type="entry name" value="Cyt_P450"/>
</dbReference>
<comment type="catalytic activity">
    <reaction evidence="9">
        <text>(+)-pinoresinol + reduced [NADPH--hemoprotein reductase] + O2 = (+)-piperitol + oxidized [NADPH--hemoprotein reductase] + 2 H2O + H(+)</text>
        <dbReference type="Rhea" id="RHEA:56776"/>
        <dbReference type="Rhea" id="RHEA-COMP:11964"/>
        <dbReference type="Rhea" id="RHEA-COMP:11965"/>
        <dbReference type="ChEBI" id="CHEBI:40"/>
        <dbReference type="ChEBI" id="CHEBI:15377"/>
        <dbReference type="ChEBI" id="CHEBI:15378"/>
        <dbReference type="ChEBI" id="CHEBI:15379"/>
        <dbReference type="ChEBI" id="CHEBI:57618"/>
        <dbReference type="ChEBI" id="CHEBI:58210"/>
        <dbReference type="ChEBI" id="CHEBI:141003"/>
        <dbReference type="EC" id="1.14.19.74"/>
    </reaction>
    <physiologicalReaction direction="left-to-right" evidence="9">
        <dbReference type="Rhea" id="RHEA:56777"/>
    </physiologicalReaction>
</comment>
<evidence type="ECO:0000256" key="15">
    <source>
        <dbReference type="SAM" id="MobiDB-lite"/>
    </source>
</evidence>
<feature type="coiled-coil region" evidence="14">
    <location>
        <begin position="1005"/>
        <end position="1053"/>
    </location>
</feature>
<keyword evidence="16" id="KW-0812">Transmembrane</keyword>
<dbReference type="PANTHER" id="PTHR47947">
    <property type="entry name" value="CYTOCHROME P450 82C3-RELATED"/>
    <property type="match status" value="1"/>
</dbReference>
<dbReference type="GO" id="GO:0005506">
    <property type="term" value="F:iron ion binding"/>
    <property type="evidence" value="ECO:0007669"/>
    <property type="project" value="InterPro"/>
</dbReference>
<dbReference type="EMBL" id="JACGWM010000010">
    <property type="protein sequence ID" value="KAL0347245.1"/>
    <property type="molecule type" value="Genomic_DNA"/>
</dbReference>
<protein>
    <recommendedName>
        <fullName evidence="12">(+)-piperitol/(+)-sesamin synthase</fullName>
        <ecNumber evidence="12">1.14.19.74</ecNumber>
    </recommendedName>
</protein>
<dbReference type="InterPro" id="IPR017972">
    <property type="entry name" value="Cyt_P450_CS"/>
</dbReference>
<dbReference type="EC" id="1.14.19.74" evidence="12"/>
<dbReference type="PROSITE" id="PS00086">
    <property type="entry name" value="CYTOCHROME_P450"/>
    <property type="match status" value="2"/>
</dbReference>
<reference evidence="17" key="1">
    <citation type="submission" date="2020-06" db="EMBL/GenBank/DDBJ databases">
        <authorList>
            <person name="Li T."/>
            <person name="Hu X."/>
            <person name="Zhang T."/>
            <person name="Song X."/>
            <person name="Zhang H."/>
            <person name="Dai N."/>
            <person name="Sheng W."/>
            <person name="Hou X."/>
            <person name="Wei L."/>
        </authorList>
    </citation>
    <scope>NUCLEOTIDE SEQUENCE</scope>
    <source>
        <strain evidence="17">KEN8</strain>
        <tissue evidence="17">Leaf</tissue>
    </source>
</reference>
<keyword evidence="5" id="KW-0560">Oxidoreductase</keyword>
<evidence type="ECO:0000256" key="5">
    <source>
        <dbReference type="ARBA" id="ARBA00023002"/>
    </source>
</evidence>
<evidence type="ECO:0000256" key="1">
    <source>
        <dbReference type="ARBA" id="ARBA00004167"/>
    </source>
</evidence>
<keyword evidence="6 13" id="KW-0408">Iron</keyword>
<dbReference type="PRINTS" id="PR00385">
    <property type="entry name" value="P450"/>
</dbReference>
<keyword evidence="16" id="KW-1133">Transmembrane helix</keyword>
<feature type="region of interest" description="Disordered" evidence="15">
    <location>
        <begin position="1065"/>
        <end position="1095"/>
    </location>
</feature>
<comment type="subcellular location">
    <subcellularLocation>
        <location evidence="1">Membrane</location>
        <topology evidence="1">Single-pass membrane protein</topology>
    </subcellularLocation>
</comment>
<feature type="compositionally biased region" description="Low complexity" evidence="15">
    <location>
        <begin position="1071"/>
        <end position="1088"/>
    </location>
</feature>
<comment type="similarity">
    <text evidence="2">Belongs to the cytochrome P450 family.</text>
</comment>
<name>A0AAW2NWE2_9LAMI</name>
<keyword evidence="3 13" id="KW-0349">Heme</keyword>
<proteinExistence type="inferred from homology"/>
<evidence type="ECO:0000256" key="2">
    <source>
        <dbReference type="ARBA" id="ARBA00010617"/>
    </source>
</evidence>
<gene>
    <name evidence="17" type="ORF">Scaly_1740500</name>
</gene>
<keyword evidence="14" id="KW-0175">Coiled coil</keyword>
<evidence type="ECO:0000256" key="7">
    <source>
        <dbReference type="ARBA" id="ARBA00023033"/>
    </source>
</evidence>
<sequence>MEIQLCFFISPIILLALYSITLHLVNKLRNLPPSPFPTLPFIGHIYLLKLPFHRSLSEVSRRYGPALFLRLGSRSVLLISSPSLAEECLTKKNDLIFANRPKLLNGRYFGYNYTSLSWSPYGEHWRNLRRISAVELLSAQRMQMLSCIQADETLTLVRKLFHVTREEPDKVLEVKSTIFEFMFNIVTRMITGKRYYGKDVEKKEAKILEEIVSETSKAALETNVVDFLPVMRWFGYKDVEKKLISIHEKRDKFMQNVIEEQRRARSGESEDAAIKSYSKKMKTMVEVLLDLQASEPQYYTDQTIKNLLLVLLQGGSSTSTIALEWAFSLLLDNPQTLKKAQAEIDAHVGYNRLITEADVAELPYLRHIILETLRLHPPASILQPHFSSAECAVGGFRVPAGTILLVNAWEIHHNPKTWADPEKFRPERFEGFGGKRDLGFKFLPFGSGRRACPGENLALTNLGLGLGSLIQCFDWEKVGAIDMREVLVLYSTTLHLVNKLRNLPPSPFPALPFIGHIYLLKQPFHRSLSEVSRRYGPALFLRLGSRSVLLISSPSLAEECLSKKNDSIFANRPNLLNGRYFGCNYTSLPWAPYGEHWKNLRRISAVELLSSQRIQMLSYIRADETLTLVRKLFHVTREDPDKVLEVKSDLFEFMFNVLTRMIMGKRYYGKNVEKSKEAKILEEIESETSKLAFETNVVDFLPMMRWFGYRDVDKKLISICEKRDKFMQSVIEEHRRVRSASAESGDAALTMLSKSKTIVEVLLDLQASEPEYYTDETIRNLLLVLLQGGSSTSTIALEWAFSLLLDNPQTLKKAQAEIDAHVGHTRLITEADVAELPYLRHIILETLRLHPPASILLPHFSSAECAVGGFRVPAGTILLVNVWEIHHNPKTWADPEKFRPERFEGYDLKRDFGFKFLPFGSGRRACPGENLGLTNIGLGLGSLIQCFDWEKVGEIDMKEGGAGVTAPKGHRESCRMSGKENADANLSEMEGDDSARTVNCLRVRLLAERVASRNARQEADQLENKLLELENLLKEEAKSRNRAEKKLKFLMKRLQSMNIPYATDESEHSGLLDTSDISSATSLDSSSTKQPQKGEILQMNISTVSESQESNEIVKSSKGDFAYHSNGCLNQEDGHDPDNHVDNSMALVPVDVPQKNQTIDPEVLDTTVKEVLDALRRAKEQLQSSMERRRMSMIKVG</sequence>
<feature type="binding site" description="axial binding residue" evidence="13">
    <location>
        <position position="452"/>
    </location>
    <ligand>
        <name>heme</name>
        <dbReference type="ChEBI" id="CHEBI:30413"/>
    </ligand>
    <ligandPart>
        <name>Fe</name>
        <dbReference type="ChEBI" id="CHEBI:18248"/>
    </ligandPart>
</feature>
<evidence type="ECO:0000256" key="8">
    <source>
        <dbReference type="ARBA" id="ARBA00023136"/>
    </source>
</evidence>
<dbReference type="FunFam" id="1.10.630.10:FF:000023">
    <property type="entry name" value="Cytochrome P450 family protein"/>
    <property type="match status" value="2"/>
</dbReference>
<evidence type="ECO:0000256" key="14">
    <source>
        <dbReference type="SAM" id="Coils"/>
    </source>
</evidence>
<evidence type="ECO:0000256" key="12">
    <source>
        <dbReference type="ARBA" id="ARBA00066876"/>
    </source>
</evidence>
<keyword evidence="7" id="KW-0503">Monooxygenase</keyword>
<evidence type="ECO:0000256" key="3">
    <source>
        <dbReference type="ARBA" id="ARBA00022617"/>
    </source>
</evidence>
<dbReference type="SUPFAM" id="SSF48264">
    <property type="entry name" value="Cytochrome P450"/>
    <property type="match status" value="2"/>
</dbReference>
<evidence type="ECO:0000256" key="9">
    <source>
        <dbReference type="ARBA" id="ARBA00052022"/>
    </source>
</evidence>
<comment type="function">
    <text evidence="11">Involved in the biosynthesis of (+)-sesamin, a furofuran class lignan. Functions in a dual catalytic mode. Catalyzes the synthesis of (+)-sesamin from (+)- pinoresinol by formation of two successive methylenedioxy bridges on (+)-pinoresinol and (+)-piperitol, respectively.</text>
</comment>